<protein>
    <submittedName>
        <fullName evidence="7">Uncharacterized protein</fullName>
    </submittedName>
</protein>
<feature type="binding site" evidence="2">
    <location>
        <position position="44"/>
    </location>
    <ligand>
        <name>Zn(2+)</name>
        <dbReference type="ChEBI" id="CHEBI:29105"/>
    </ligand>
</feature>
<dbReference type="Gene3D" id="1.10.10.60">
    <property type="entry name" value="Homeodomain-like"/>
    <property type="match status" value="1"/>
</dbReference>
<keyword evidence="2" id="KW-0862">Zinc</keyword>
<name>A0AAV8ZZ14_9CUCU</name>
<dbReference type="InterPro" id="IPR012934">
    <property type="entry name" value="Znf_AD"/>
</dbReference>
<gene>
    <name evidence="7" type="ORF">NQ314_000200</name>
</gene>
<evidence type="ECO:0000259" key="3">
    <source>
        <dbReference type="PROSITE" id="PS50157"/>
    </source>
</evidence>
<dbReference type="Pfam" id="PF02201">
    <property type="entry name" value="SWIB"/>
    <property type="match status" value="1"/>
</dbReference>
<feature type="binding site" evidence="2">
    <location>
        <position position="47"/>
    </location>
    <ligand>
        <name>Zn(2+)</name>
        <dbReference type="ChEBI" id="CHEBI:29105"/>
    </ligand>
</feature>
<dbReference type="GO" id="GO:0005634">
    <property type="term" value="C:nucleus"/>
    <property type="evidence" value="ECO:0007669"/>
    <property type="project" value="InterPro"/>
</dbReference>
<dbReference type="Gene3D" id="3.30.160.60">
    <property type="entry name" value="Classic Zinc Finger"/>
    <property type="match status" value="1"/>
</dbReference>
<accession>A0AAV8ZZ14</accession>
<feature type="domain" description="C2H2-type" evidence="3">
    <location>
        <begin position="162"/>
        <end position="189"/>
    </location>
</feature>
<dbReference type="PANTHER" id="PTHR13844">
    <property type="entry name" value="SWI/SNF-RELATED MATRIX-ASSOCIATED ACTIN-DEPENDENT REGULATOR OF CHROMATIN SUBFAMILY D"/>
    <property type="match status" value="1"/>
</dbReference>
<dbReference type="PROSITE" id="PS50157">
    <property type="entry name" value="ZINC_FINGER_C2H2_2"/>
    <property type="match status" value="2"/>
</dbReference>
<dbReference type="Pfam" id="PF08766">
    <property type="entry name" value="DEK_C"/>
    <property type="match status" value="1"/>
</dbReference>
<evidence type="ECO:0000313" key="8">
    <source>
        <dbReference type="Proteomes" id="UP001162156"/>
    </source>
</evidence>
<keyword evidence="8" id="KW-1185">Reference proteome</keyword>
<dbReference type="SUPFAM" id="SSF109715">
    <property type="entry name" value="DEK C-terminal domain"/>
    <property type="match status" value="1"/>
</dbReference>
<dbReference type="Pfam" id="PF07776">
    <property type="entry name" value="zf-AD"/>
    <property type="match status" value="1"/>
</dbReference>
<dbReference type="PROSITE" id="PS51915">
    <property type="entry name" value="ZAD"/>
    <property type="match status" value="1"/>
</dbReference>
<dbReference type="InterPro" id="IPR036885">
    <property type="entry name" value="SWIB_MDM2_dom_sf"/>
</dbReference>
<evidence type="ECO:0000259" key="4">
    <source>
        <dbReference type="PROSITE" id="PS51915"/>
    </source>
</evidence>
<dbReference type="InterPro" id="IPR003121">
    <property type="entry name" value="SWIB_MDM2_domain"/>
</dbReference>
<dbReference type="InterPro" id="IPR036236">
    <property type="entry name" value="Znf_C2H2_sf"/>
</dbReference>
<evidence type="ECO:0000259" key="5">
    <source>
        <dbReference type="PROSITE" id="PS51925"/>
    </source>
</evidence>
<dbReference type="EMBL" id="JANEYF010000082">
    <property type="protein sequence ID" value="KAJ8972376.1"/>
    <property type="molecule type" value="Genomic_DNA"/>
</dbReference>
<feature type="domain" description="DEK-C" evidence="6">
    <location>
        <begin position="216"/>
        <end position="271"/>
    </location>
</feature>
<feature type="binding site" evidence="2">
    <location>
        <position position="4"/>
    </location>
    <ligand>
        <name>Zn(2+)</name>
        <dbReference type="ChEBI" id="CHEBI:29105"/>
    </ligand>
</feature>
<evidence type="ECO:0000256" key="1">
    <source>
        <dbReference type="PROSITE-ProRule" id="PRU00042"/>
    </source>
</evidence>
<dbReference type="PROSITE" id="PS00028">
    <property type="entry name" value="ZINC_FINGER_C2H2_1"/>
    <property type="match status" value="2"/>
</dbReference>
<dbReference type="InterPro" id="IPR019835">
    <property type="entry name" value="SWIB_domain"/>
</dbReference>
<evidence type="ECO:0000313" key="7">
    <source>
        <dbReference type="EMBL" id="KAJ8972376.1"/>
    </source>
</evidence>
<dbReference type="CDD" id="cd10567">
    <property type="entry name" value="SWIB-MDM2_like"/>
    <property type="match status" value="1"/>
</dbReference>
<dbReference type="Gene3D" id="3.40.1800.20">
    <property type="match status" value="1"/>
</dbReference>
<organism evidence="7 8">
    <name type="scientific">Rhamnusium bicolor</name>
    <dbReference type="NCBI Taxonomy" id="1586634"/>
    <lineage>
        <taxon>Eukaryota</taxon>
        <taxon>Metazoa</taxon>
        <taxon>Ecdysozoa</taxon>
        <taxon>Arthropoda</taxon>
        <taxon>Hexapoda</taxon>
        <taxon>Insecta</taxon>
        <taxon>Pterygota</taxon>
        <taxon>Neoptera</taxon>
        <taxon>Endopterygota</taxon>
        <taxon>Coleoptera</taxon>
        <taxon>Polyphaga</taxon>
        <taxon>Cucujiformia</taxon>
        <taxon>Chrysomeloidea</taxon>
        <taxon>Cerambycidae</taxon>
        <taxon>Lepturinae</taxon>
        <taxon>Rhagiini</taxon>
        <taxon>Rhamnusium</taxon>
    </lineage>
</organism>
<feature type="domain" description="ZAD" evidence="4">
    <location>
        <begin position="2"/>
        <end position="71"/>
    </location>
</feature>
<evidence type="ECO:0000259" key="6">
    <source>
        <dbReference type="PROSITE" id="PS51998"/>
    </source>
</evidence>
<dbReference type="SUPFAM" id="SSF57667">
    <property type="entry name" value="beta-beta-alpha zinc fingers"/>
    <property type="match status" value="1"/>
</dbReference>
<sequence>MASCRLCLSKTNELKTINTLLSSRIKKCVSIEINDFDNLPKTVCVLCIQKIDDWFYFKEVCINSNKQLKLEMKNGDVLNVKQEIKSVNDKFDDLDSDDTDDDDIETSEWSKGEELVNEECFNDQMYVEYSQDTYVCEICSKLFDTFLEYLDHKDGHNGQPAFNCHKCKEVFTTRLDLDEHGKKHQNPCPVCGTLILNTFLKLHLMQHTDRSVNAADISKEDLRKEIAEILKHADFSITSVKTVRLDLEEKLHANLDSRRREIDELVMDFITKKEADKKQVAKKTEYTSGHTSNFLSPELAALVGAESMSKQQVVRKIWTMIKEKDLYDHKNKQYVICDDALMKVIGVRRFRAFDMMKYLKSHFIS</sequence>
<dbReference type="InterPro" id="IPR014876">
    <property type="entry name" value="DEK_C"/>
</dbReference>
<dbReference type="PROSITE" id="PS51925">
    <property type="entry name" value="SWIB_MDM2"/>
    <property type="match status" value="1"/>
</dbReference>
<feature type="domain" description="C2H2-type" evidence="3">
    <location>
        <begin position="134"/>
        <end position="161"/>
    </location>
</feature>
<keyword evidence="1" id="KW-0863">Zinc-finger</keyword>
<keyword evidence="2" id="KW-0479">Metal-binding</keyword>
<dbReference type="InterPro" id="IPR013087">
    <property type="entry name" value="Znf_C2H2_type"/>
</dbReference>
<dbReference type="SMART" id="SM00151">
    <property type="entry name" value="SWIB"/>
    <property type="match status" value="1"/>
</dbReference>
<dbReference type="SMART" id="SM00355">
    <property type="entry name" value="ZnF_C2H2"/>
    <property type="match status" value="3"/>
</dbReference>
<comment type="caution">
    <text evidence="7">The sequence shown here is derived from an EMBL/GenBank/DDBJ whole genome shotgun (WGS) entry which is preliminary data.</text>
</comment>
<dbReference type="GO" id="GO:0008270">
    <property type="term" value="F:zinc ion binding"/>
    <property type="evidence" value="ECO:0007669"/>
    <property type="project" value="UniProtKB-UniRule"/>
</dbReference>
<proteinExistence type="predicted"/>
<dbReference type="Proteomes" id="UP001162156">
    <property type="component" value="Unassembled WGS sequence"/>
</dbReference>
<dbReference type="Gene3D" id="1.10.245.10">
    <property type="entry name" value="SWIB/MDM2 domain"/>
    <property type="match status" value="1"/>
</dbReference>
<feature type="binding site" evidence="2">
    <location>
        <position position="7"/>
    </location>
    <ligand>
        <name>Zn(2+)</name>
        <dbReference type="ChEBI" id="CHEBI:29105"/>
    </ligand>
</feature>
<dbReference type="SMART" id="SM00868">
    <property type="entry name" value="zf-AD"/>
    <property type="match status" value="1"/>
</dbReference>
<reference evidence="7" key="1">
    <citation type="journal article" date="2023" name="Insect Mol. Biol.">
        <title>Genome sequencing provides insights into the evolution of gene families encoding plant cell wall-degrading enzymes in longhorned beetles.</title>
        <authorList>
            <person name="Shin N.R."/>
            <person name="Okamura Y."/>
            <person name="Kirsch R."/>
            <person name="Pauchet Y."/>
        </authorList>
    </citation>
    <scope>NUCLEOTIDE SEQUENCE</scope>
    <source>
        <strain evidence="7">RBIC_L_NR</strain>
    </source>
</reference>
<evidence type="ECO:0000256" key="2">
    <source>
        <dbReference type="PROSITE-ProRule" id="PRU01263"/>
    </source>
</evidence>
<dbReference type="PROSITE" id="PS51998">
    <property type="entry name" value="DEK_C"/>
    <property type="match status" value="1"/>
</dbReference>
<feature type="domain" description="DM2" evidence="5">
    <location>
        <begin position="288"/>
        <end position="365"/>
    </location>
</feature>
<dbReference type="AlphaFoldDB" id="A0AAV8ZZ14"/>
<dbReference type="SUPFAM" id="SSF57716">
    <property type="entry name" value="Glucocorticoid receptor-like (DNA-binding domain)"/>
    <property type="match status" value="1"/>
</dbReference>
<dbReference type="SUPFAM" id="SSF47592">
    <property type="entry name" value="SWIB/MDM2 domain"/>
    <property type="match status" value="1"/>
</dbReference>